<organism evidence="10 11">
    <name type="scientific">Buchnera aphidicola</name>
    <name type="common">Cinara splendens</name>
    <dbReference type="NCBI Taxonomy" id="2518979"/>
    <lineage>
        <taxon>Bacteria</taxon>
        <taxon>Pseudomonadati</taxon>
        <taxon>Pseudomonadota</taxon>
        <taxon>Gammaproteobacteria</taxon>
        <taxon>Enterobacterales</taxon>
        <taxon>Erwiniaceae</taxon>
        <taxon>Buchnera</taxon>
    </lineage>
</organism>
<dbReference type="PANTHER" id="PTHR30075">
    <property type="entry name" value="GLYCYL-TRNA SYNTHETASE"/>
    <property type="match status" value="1"/>
</dbReference>
<dbReference type="OrthoDB" id="9775440at2"/>
<protein>
    <recommendedName>
        <fullName evidence="9">Glycine--tRNA ligase beta subunit</fullName>
        <ecNumber evidence="9">6.1.1.14</ecNumber>
    </recommendedName>
    <alternativeName>
        <fullName evidence="9">Glycyl-tRNA synthetase beta subunit</fullName>
        <shortName evidence="9">GlyRS</shortName>
    </alternativeName>
</protein>
<dbReference type="GO" id="GO:0004820">
    <property type="term" value="F:glycine-tRNA ligase activity"/>
    <property type="evidence" value="ECO:0007669"/>
    <property type="project" value="UniProtKB-UniRule"/>
</dbReference>
<keyword evidence="5 9" id="KW-0067">ATP-binding</keyword>
<dbReference type="PROSITE" id="PS50861">
    <property type="entry name" value="AA_TRNA_LIGASE_II_GLYAB"/>
    <property type="match status" value="1"/>
</dbReference>
<evidence type="ECO:0000256" key="7">
    <source>
        <dbReference type="ARBA" id="ARBA00023146"/>
    </source>
</evidence>
<comment type="catalytic activity">
    <reaction evidence="8 9">
        <text>tRNA(Gly) + glycine + ATP = glycyl-tRNA(Gly) + AMP + diphosphate</text>
        <dbReference type="Rhea" id="RHEA:16013"/>
        <dbReference type="Rhea" id="RHEA-COMP:9664"/>
        <dbReference type="Rhea" id="RHEA-COMP:9683"/>
        <dbReference type="ChEBI" id="CHEBI:30616"/>
        <dbReference type="ChEBI" id="CHEBI:33019"/>
        <dbReference type="ChEBI" id="CHEBI:57305"/>
        <dbReference type="ChEBI" id="CHEBI:78442"/>
        <dbReference type="ChEBI" id="CHEBI:78522"/>
        <dbReference type="ChEBI" id="CHEBI:456215"/>
        <dbReference type="EC" id="6.1.1.14"/>
    </reaction>
</comment>
<dbReference type="InterPro" id="IPR006194">
    <property type="entry name" value="Gly-tRNA-synth_heterodimer"/>
</dbReference>
<dbReference type="RefSeq" id="WP_154048791.1">
    <property type="nucleotide sequence ID" value="NZ_LR217722.1"/>
</dbReference>
<evidence type="ECO:0000313" key="10">
    <source>
        <dbReference type="EMBL" id="VFP84855.1"/>
    </source>
</evidence>
<dbReference type="PRINTS" id="PR01045">
    <property type="entry name" value="TRNASYNTHGB"/>
</dbReference>
<dbReference type="GO" id="GO:0005524">
    <property type="term" value="F:ATP binding"/>
    <property type="evidence" value="ECO:0007669"/>
    <property type="project" value="UniProtKB-UniRule"/>
</dbReference>
<evidence type="ECO:0000256" key="3">
    <source>
        <dbReference type="ARBA" id="ARBA00022598"/>
    </source>
</evidence>
<dbReference type="EC" id="6.1.1.14" evidence="9"/>
<comment type="subcellular location">
    <subcellularLocation>
        <location evidence="9">Cytoplasm</location>
    </subcellularLocation>
</comment>
<dbReference type="AlphaFoldDB" id="A0A451DE52"/>
<reference evidence="10 11" key="1">
    <citation type="submission" date="2019-02" db="EMBL/GenBank/DDBJ databases">
        <authorList>
            <person name="Manzano-Marin A."/>
            <person name="Manzano-Marin A."/>
        </authorList>
    </citation>
    <scope>NUCLEOTIDE SEQUENCE [LARGE SCALE GENOMIC DNA]</scope>
    <source>
        <strain evidence="10 11">BuCisplendens</strain>
    </source>
</reference>
<evidence type="ECO:0000256" key="9">
    <source>
        <dbReference type="HAMAP-Rule" id="MF_00255"/>
    </source>
</evidence>
<dbReference type="Pfam" id="PF02092">
    <property type="entry name" value="tRNA_synt_2f"/>
    <property type="match status" value="1"/>
</dbReference>
<dbReference type="PANTHER" id="PTHR30075:SF2">
    <property type="entry name" value="GLYCINE--TRNA LIGASE, CHLOROPLASTIC_MITOCHONDRIAL 2"/>
    <property type="match status" value="1"/>
</dbReference>
<dbReference type="Proteomes" id="UP000294413">
    <property type="component" value="Chromosome 1"/>
</dbReference>
<evidence type="ECO:0000256" key="2">
    <source>
        <dbReference type="ARBA" id="ARBA00011209"/>
    </source>
</evidence>
<dbReference type="GO" id="GO:0006426">
    <property type="term" value="P:glycyl-tRNA aminoacylation"/>
    <property type="evidence" value="ECO:0007669"/>
    <property type="project" value="UniProtKB-UniRule"/>
</dbReference>
<keyword evidence="6 9" id="KW-0648">Protein biosynthesis</keyword>
<evidence type="ECO:0000313" key="11">
    <source>
        <dbReference type="Proteomes" id="UP000294413"/>
    </source>
</evidence>
<comment type="subunit">
    <text evidence="2 9">Tetramer of two alpha and two beta subunits.</text>
</comment>
<evidence type="ECO:0000256" key="6">
    <source>
        <dbReference type="ARBA" id="ARBA00022917"/>
    </source>
</evidence>
<evidence type="ECO:0000256" key="8">
    <source>
        <dbReference type="ARBA" id="ARBA00047937"/>
    </source>
</evidence>
<dbReference type="NCBIfam" id="TIGR00211">
    <property type="entry name" value="glyS"/>
    <property type="match status" value="1"/>
</dbReference>
<sequence length="693" mass="81502">MKKKILLIEIQTEDLPSKELTTIAQFFYVTIQKELQKSKIRYESIFLYYTSKKITVKIFSLLCSNKYTHIRKTNPSAQESFNSNNKITPIAILSSKKHRIPIQKTENQCIKKTKHLTYSNSKKTVSLKKTLIYIISYTIKKIPFKKSMIWNTTSIRFSRPIRNIMILLDDKNISLNIPGITYKNISHGHFLMMPEKIIFTHANQYTTELFKKKYILIDHEERKKKIFNQIQYLSKKSKNSININEKLLEEVTASVEWPVAHLAKFKKKYLKIPEEMLVYTMENNQKYFPLYNKTTNIITNNFIFISNVDTLNYKKIVQENEQILHSKLSNVNFFINTDQKITFAKRLTLLKNISFHKKLGSLYEKTLRISKLSQYIAHKIKTNILLTQRAAILSKCDLTTNIVTEFSALQGTIGMYYSLYHQENKKVALAIKEHYLPSFSQSNIPTQKISCVLSIADKIDTIIGIFSIGKKPTNKKDPFALRRAAIGIIRIIIEKKININLLKIIKKSINLYPHIQNTKKIKILILNFIYSKYISLYTTKHKKKIILSVLSLQLSNLCDINARINALTDFKKKYNFEKILNTYKRINNIISKIPKKTKLIKLNSHYLNCTKNFLKHENQLIKHIQSIKIILYKNKHINYLYVLKCIKKLCKPIEIFFQKSFVYDLNIEIRSHRIFILQNIQEIFLYITNFSNL</sequence>
<keyword evidence="4 9" id="KW-0547">Nucleotide-binding</keyword>
<keyword evidence="3 9" id="KW-0436">Ligase</keyword>
<dbReference type="HAMAP" id="MF_00255">
    <property type="entry name" value="Gly_tRNA_synth_beta"/>
    <property type="match status" value="1"/>
</dbReference>
<name>A0A451DE52_9GAMM</name>
<dbReference type="SUPFAM" id="SSF109604">
    <property type="entry name" value="HD-domain/PDEase-like"/>
    <property type="match status" value="1"/>
</dbReference>
<proteinExistence type="inferred from homology"/>
<comment type="similarity">
    <text evidence="1 9">Belongs to the class-II aminoacyl-tRNA synthetase family.</text>
</comment>
<evidence type="ECO:0000256" key="5">
    <source>
        <dbReference type="ARBA" id="ARBA00022840"/>
    </source>
</evidence>
<evidence type="ECO:0000256" key="4">
    <source>
        <dbReference type="ARBA" id="ARBA00022741"/>
    </source>
</evidence>
<keyword evidence="9" id="KW-0963">Cytoplasm</keyword>
<accession>A0A451DE52</accession>
<keyword evidence="7 9" id="KW-0030">Aminoacyl-tRNA synthetase</keyword>
<dbReference type="GO" id="GO:0005829">
    <property type="term" value="C:cytosol"/>
    <property type="evidence" value="ECO:0007669"/>
    <property type="project" value="TreeGrafter"/>
</dbReference>
<dbReference type="InterPro" id="IPR015944">
    <property type="entry name" value="Gly-tRNA-synth_bsu"/>
</dbReference>
<evidence type="ECO:0000256" key="1">
    <source>
        <dbReference type="ARBA" id="ARBA00008226"/>
    </source>
</evidence>
<dbReference type="EMBL" id="LR217722">
    <property type="protein sequence ID" value="VFP84855.1"/>
    <property type="molecule type" value="Genomic_DNA"/>
</dbReference>
<gene>
    <name evidence="9 10" type="primary">glyS</name>
    <name evidence="10" type="ORF">BUCISPPA3004_092</name>
</gene>